<sequence length="339" mass="38600">MSTSQSVVSTAVSRNSTHLIAERDTLYWILGRAWFGPNEKPRDVWSAFNMDSIVQEVESVIYYRIDCALKAYVTLSTTGELPSSEFDHWCFGIVAEMCLFESIYGLAVIAGYQVMCPAACMEVLNTFFCHSQPPKRNWEQLYVQYCASYDASAVYKGLRWAGMPRWWMCDEGEIEAGIIQFLDYTGIEPNYIADRLQATENRYLLNMGLRPLGVKHFFLPCVAHFKNMGPVDQDDPTRAMDLVVAKARRLVSLSSEYECEPTLPSDFLGHLTKYSADPRLSWFGDGLLVDNIRDLYSQQYQSLAKIQDRYAEKVVALAIALEAYESNTTYDPVVYRPSL</sequence>
<proteinExistence type="predicted"/>
<reference evidence="2" key="1">
    <citation type="journal article" date="2014" name="Proc. Natl. Acad. Sci. U.S.A.">
        <title>Extensive sampling of basidiomycete genomes demonstrates inadequacy of the white-rot/brown-rot paradigm for wood decay fungi.</title>
        <authorList>
            <person name="Riley R."/>
            <person name="Salamov A.A."/>
            <person name="Brown D.W."/>
            <person name="Nagy L.G."/>
            <person name="Floudas D."/>
            <person name="Held B.W."/>
            <person name="Levasseur A."/>
            <person name="Lombard V."/>
            <person name="Morin E."/>
            <person name="Otillar R."/>
            <person name="Lindquist E.A."/>
            <person name="Sun H."/>
            <person name="LaButti K.M."/>
            <person name="Schmutz J."/>
            <person name="Jabbour D."/>
            <person name="Luo H."/>
            <person name="Baker S.E."/>
            <person name="Pisabarro A.G."/>
            <person name="Walton J.D."/>
            <person name="Blanchette R.A."/>
            <person name="Henrissat B."/>
            <person name="Martin F."/>
            <person name="Cullen D."/>
            <person name="Hibbett D.S."/>
            <person name="Grigoriev I.V."/>
        </authorList>
    </citation>
    <scope>NUCLEOTIDE SEQUENCE [LARGE SCALE GENOMIC DNA]</scope>
    <source>
        <strain evidence="2">MUCL 33604</strain>
    </source>
</reference>
<protein>
    <submittedName>
        <fullName evidence="1">Uncharacterized protein</fullName>
    </submittedName>
</protein>
<gene>
    <name evidence="1" type="ORF">JAAARDRAFT_189946</name>
</gene>
<name>A0A067QJ49_9AGAM</name>
<dbReference type="InParanoid" id="A0A067QJ49"/>
<dbReference type="HOGENOM" id="CLU_821499_0_0_1"/>
<keyword evidence="2" id="KW-1185">Reference proteome</keyword>
<dbReference type="Proteomes" id="UP000027265">
    <property type="component" value="Unassembled WGS sequence"/>
</dbReference>
<organism evidence="1 2">
    <name type="scientific">Jaapia argillacea MUCL 33604</name>
    <dbReference type="NCBI Taxonomy" id="933084"/>
    <lineage>
        <taxon>Eukaryota</taxon>
        <taxon>Fungi</taxon>
        <taxon>Dikarya</taxon>
        <taxon>Basidiomycota</taxon>
        <taxon>Agaricomycotina</taxon>
        <taxon>Agaricomycetes</taxon>
        <taxon>Agaricomycetidae</taxon>
        <taxon>Jaapiales</taxon>
        <taxon>Jaapiaceae</taxon>
        <taxon>Jaapia</taxon>
    </lineage>
</organism>
<dbReference type="EMBL" id="KL197711">
    <property type="protein sequence ID" value="KDQ62651.1"/>
    <property type="molecule type" value="Genomic_DNA"/>
</dbReference>
<dbReference type="AlphaFoldDB" id="A0A067QJ49"/>
<accession>A0A067QJ49</accession>
<evidence type="ECO:0000313" key="2">
    <source>
        <dbReference type="Proteomes" id="UP000027265"/>
    </source>
</evidence>
<evidence type="ECO:0000313" key="1">
    <source>
        <dbReference type="EMBL" id="KDQ62651.1"/>
    </source>
</evidence>